<evidence type="ECO:0000313" key="3">
    <source>
        <dbReference type="Proteomes" id="UP001152795"/>
    </source>
</evidence>
<name>A0A6S7IUF7_PARCT</name>
<dbReference type="Proteomes" id="UP001152795">
    <property type="component" value="Unassembled WGS sequence"/>
</dbReference>
<feature type="region of interest" description="Disordered" evidence="1">
    <location>
        <begin position="114"/>
        <end position="150"/>
    </location>
</feature>
<dbReference type="AlphaFoldDB" id="A0A6S7IUF7"/>
<reference evidence="2" key="1">
    <citation type="submission" date="2020-04" db="EMBL/GenBank/DDBJ databases">
        <authorList>
            <person name="Alioto T."/>
            <person name="Alioto T."/>
            <person name="Gomez Garrido J."/>
        </authorList>
    </citation>
    <scope>NUCLEOTIDE SEQUENCE</scope>
    <source>
        <strain evidence="2">A484AB</strain>
    </source>
</reference>
<protein>
    <submittedName>
        <fullName evidence="2">Uncharacterized protein</fullName>
    </submittedName>
</protein>
<evidence type="ECO:0000256" key="1">
    <source>
        <dbReference type="SAM" id="MobiDB-lite"/>
    </source>
</evidence>
<evidence type="ECO:0000313" key="2">
    <source>
        <dbReference type="EMBL" id="CAB4023004.1"/>
    </source>
</evidence>
<feature type="region of interest" description="Disordered" evidence="1">
    <location>
        <begin position="165"/>
        <end position="194"/>
    </location>
</feature>
<feature type="compositionally biased region" description="Polar residues" evidence="1">
    <location>
        <begin position="174"/>
        <end position="185"/>
    </location>
</feature>
<organism evidence="2 3">
    <name type="scientific">Paramuricea clavata</name>
    <name type="common">Red gorgonian</name>
    <name type="synonym">Violescent sea-whip</name>
    <dbReference type="NCBI Taxonomy" id="317549"/>
    <lineage>
        <taxon>Eukaryota</taxon>
        <taxon>Metazoa</taxon>
        <taxon>Cnidaria</taxon>
        <taxon>Anthozoa</taxon>
        <taxon>Octocorallia</taxon>
        <taxon>Malacalcyonacea</taxon>
        <taxon>Plexauridae</taxon>
        <taxon>Paramuricea</taxon>
    </lineage>
</organism>
<feature type="region of interest" description="Disordered" evidence="1">
    <location>
        <begin position="216"/>
        <end position="248"/>
    </location>
</feature>
<feature type="compositionally biased region" description="Polar residues" evidence="1">
    <location>
        <begin position="216"/>
        <end position="243"/>
    </location>
</feature>
<gene>
    <name evidence="2" type="ORF">PACLA_8A011008</name>
</gene>
<comment type="caution">
    <text evidence="2">The sequence shown here is derived from an EMBL/GenBank/DDBJ whole genome shotgun (WGS) entry which is preliminary data.</text>
</comment>
<dbReference type="EMBL" id="CACRXK020012265">
    <property type="protein sequence ID" value="CAB4023004.1"/>
    <property type="molecule type" value="Genomic_DNA"/>
</dbReference>
<sequence length="750" mass="85989">MDQLTPLVRGYKTFFCFVQIKDVIFPKIPKSTLRSWMKDINISSVPAYPEERDYLKLVIPNLSGAFGLLEERDLTKLLQLKDRKELKTKQRFSTSTPAKDAKSVSLVAEYSDATSEDECAATSEPPLKKRKYPSFTDLENSPCKSDKSHDLSSDVWQVLGDIGETDHRSHEESSNNSAGVHTHATSGGHRELQQPTTPLVHNEETDDLLHEVSSNNSTALRQPSHTNVEDTTQVSERSLSQRGSAYRLQDKDMSPELKAEVKNLIEFYRKPLNPNRDGMPLATSTIEKMDERCRCFLYYVRYVHKSEKQLTLRLCNDTDLVLQYITFLKDNRKLKPSTLSRIISVLISIVKFNYGKTSVDHSTLPEIIFLRRLQSQLERENRLLSHKRKEGMSKQARTFYHANILDALKSLRCKFEECSGPQQVRHLHDFLIISLFVTVMPGRSKELRTLQIHDEGRQGEFDKQSAYGKNVINFAVNGSITMFQTDYKTADKYGAATSTIDSDEMLAYYLKLYLKKRISLLVGKSHNYFFVSYRGEAFSSSGPFSKYVSDIFQREVSIRAGTTALRHAILTYFNSLDESKDESLRESLATLMKHSVRYQKTIYDDRSHEERTKLGRKFMHEKISNGVFSEEEECISGEAKVSDDESSVEIPIRINDICCLLDPISTPQDIRIFVAKVARFSADRTEVYLMHLEKRRDSNNLYAFRPGDIWKESCKSLVYPVDIVYNSSENAYELRTTKQAIYKSVRGDGL</sequence>
<accession>A0A6S7IUF7</accession>
<keyword evidence="3" id="KW-1185">Reference proteome</keyword>
<dbReference type="OrthoDB" id="2108941at2759"/>
<proteinExistence type="predicted"/>